<keyword evidence="6" id="KW-0862">Zinc</keyword>
<name>A0ABD3WTV3_SINWO</name>
<evidence type="ECO:0000256" key="2">
    <source>
        <dbReference type="ARBA" id="ARBA00005340"/>
    </source>
</evidence>
<dbReference type="PANTHER" id="PTHR21445:SF0">
    <property type="entry name" value="APURINIC-APYRIMIDINIC ENDONUCLEASE"/>
    <property type="match status" value="1"/>
</dbReference>
<dbReference type="Gene3D" id="3.20.20.150">
    <property type="entry name" value="Divalent-metal-dependent TIM barrel enzymes"/>
    <property type="match status" value="1"/>
</dbReference>
<dbReference type="PROSITE" id="PS00730">
    <property type="entry name" value="AP_NUCLEASE_F2_2"/>
    <property type="match status" value="1"/>
</dbReference>
<feature type="region of interest" description="Disordered" evidence="8">
    <location>
        <begin position="235"/>
        <end position="417"/>
    </location>
</feature>
<evidence type="ECO:0000256" key="6">
    <source>
        <dbReference type="ARBA" id="ARBA00022833"/>
    </source>
</evidence>
<evidence type="ECO:0000256" key="1">
    <source>
        <dbReference type="ARBA" id="ARBA00001947"/>
    </source>
</evidence>
<evidence type="ECO:0000256" key="4">
    <source>
        <dbReference type="ARBA" id="ARBA00022763"/>
    </source>
</evidence>
<reference evidence="10 11" key="1">
    <citation type="submission" date="2024-11" db="EMBL/GenBank/DDBJ databases">
        <title>Chromosome-level genome assembly of the freshwater bivalve Anodonta woodiana.</title>
        <authorList>
            <person name="Chen X."/>
        </authorList>
    </citation>
    <scope>NUCLEOTIDE SEQUENCE [LARGE SCALE GENOMIC DNA]</scope>
    <source>
        <strain evidence="10">MN2024</strain>
        <tissue evidence="10">Gills</tissue>
    </source>
</reference>
<dbReference type="NCBIfam" id="NF002199">
    <property type="entry name" value="PRK01060.1-4"/>
    <property type="match status" value="1"/>
</dbReference>
<dbReference type="HAMAP" id="MF_00152">
    <property type="entry name" value="Nfo"/>
    <property type="match status" value="1"/>
</dbReference>
<accession>A0ABD3WTV3</accession>
<dbReference type="InterPro" id="IPR001719">
    <property type="entry name" value="AP_endonuc_2"/>
</dbReference>
<dbReference type="EMBL" id="JBJQND010000005">
    <property type="protein sequence ID" value="KAL3877379.1"/>
    <property type="molecule type" value="Genomic_DNA"/>
</dbReference>
<evidence type="ECO:0000256" key="5">
    <source>
        <dbReference type="ARBA" id="ARBA00022801"/>
    </source>
</evidence>
<keyword evidence="11" id="KW-1185">Reference proteome</keyword>
<comment type="caution">
    <text evidence="10">The sequence shown here is derived from an EMBL/GenBank/DDBJ whole genome shotgun (WGS) entry which is preliminary data.</text>
</comment>
<keyword evidence="7" id="KW-0234">DNA repair</keyword>
<dbReference type="Proteomes" id="UP001634394">
    <property type="component" value="Unassembled WGS sequence"/>
</dbReference>
<dbReference type="PROSITE" id="PS00731">
    <property type="entry name" value="AP_NUCLEASE_F2_3"/>
    <property type="match status" value="1"/>
</dbReference>
<evidence type="ECO:0000259" key="9">
    <source>
        <dbReference type="Pfam" id="PF01261"/>
    </source>
</evidence>
<dbReference type="PROSITE" id="PS51432">
    <property type="entry name" value="AP_NUCLEASE_F2_4"/>
    <property type="match status" value="1"/>
</dbReference>
<feature type="region of interest" description="Disordered" evidence="8">
    <location>
        <begin position="169"/>
        <end position="223"/>
    </location>
</feature>
<proteinExistence type="inferred from homology"/>
<feature type="compositionally biased region" description="Basic and acidic residues" evidence="8">
    <location>
        <begin position="285"/>
        <end position="323"/>
    </location>
</feature>
<dbReference type="GO" id="GO:0016787">
    <property type="term" value="F:hydrolase activity"/>
    <property type="evidence" value="ECO:0007669"/>
    <property type="project" value="UniProtKB-KW"/>
</dbReference>
<dbReference type="AlphaFoldDB" id="A0ABD3WTV3"/>
<dbReference type="InterPro" id="IPR013022">
    <property type="entry name" value="Xyl_isomerase-like_TIM-brl"/>
</dbReference>
<keyword evidence="5" id="KW-0378">Hydrolase</keyword>
<comment type="similarity">
    <text evidence="2">Belongs to the AP endonuclease 2 family.</text>
</comment>
<dbReference type="NCBIfam" id="TIGR00587">
    <property type="entry name" value="nfo"/>
    <property type="match status" value="1"/>
</dbReference>
<comment type="cofactor">
    <cofactor evidence="1">
        <name>Zn(2+)</name>
        <dbReference type="ChEBI" id="CHEBI:29105"/>
    </cofactor>
</comment>
<dbReference type="InterPro" id="IPR036237">
    <property type="entry name" value="Xyl_isomerase-like_sf"/>
</dbReference>
<dbReference type="PROSITE" id="PS00729">
    <property type="entry name" value="AP_NUCLEASE_F2_1"/>
    <property type="match status" value="1"/>
</dbReference>
<evidence type="ECO:0000313" key="10">
    <source>
        <dbReference type="EMBL" id="KAL3877379.1"/>
    </source>
</evidence>
<feature type="compositionally biased region" description="Polar residues" evidence="8">
    <location>
        <begin position="209"/>
        <end position="218"/>
    </location>
</feature>
<feature type="domain" description="Xylose isomerase-like TIM barrel" evidence="9">
    <location>
        <begin position="474"/>
        <end position="733"/>
    </location>
</feature>
<dbReference type="Pfam" id="PF01261">
    <property type="entry name" value="AP_endonuc_2"/>
    <property type="match status" value="1"/>
</dbReference>
<keyword evidence="4" id="KW-0227">DNA damage</keyword>
<dbReference type="SUPFAM" id="SSF51658">
    <property type="entry name" value="Xylose isomerase-like"/>
    <property type="match status" value="1"/>
</dbReference>
<evidence type="ECO:0000313" key="11">
    <source>
        <dbReference type="Proteomes" id="UP001634394"/>
    </source>
</evidence>
<keyword evidence="3" id="KW-0479">Metal-binding</keyword>
<gene>
    <name evidence="10" type="ORF">ACJMK2_035097</name>
</gene>
<organism evidence="10 11">
    <name type="scientific">Sinanodonta woodiana</name>
    <name type="common">Chinese pond mussel</name>
    <name type="synonym">Anodonta woodiana</name>
    <dbReference type="NCBI Taxonomy" id="1069815"/>
    <lineage>
        <taxon>Eukaryota</taxon>
        <taxon>Metazoa</taxon>
        <taxon>Spiralia</taxon>
        <taxon>Lophotrochozoa</taxon>
        <taxon>Mollusca</taxon>
        <taxon>Bivalvia</taxon>
        <taxon>Autobranchia</taxon>
        <taxon>Heteroconchia</taxon>
        <taxon>Palaeoheterodonta</taxon>
        <taxon>Unionida</taxon>
        <taxon>Unionoidea</taxon>
        <taxon>Unionidae</taxon>
        <taxon>Unioninae</taxon>
        <taxon>Sinanodonta</taxon>
    </lineage>
</organism>
<dbReference type="InterPro" id="IPR018246">
    <property type="entry name" value="AP_endonuc_F2_Zn_BS"/>
</dbReference>
<dbReference type="FunFam" id="3.20.20.150:FF:000001">
    <property type="entry name" value="Probable endonuclease 4"/>
    <property type="match status" value="1"/>
</dbReference>
<evidence type="ECO:0000256" key="3">
    <source>
        <dbReference type="ARBA" id="ARBA00022723"/>
    </source>
</evidence>
<sequence length="737" mass="81653">MEGMAMSNTVMLEAKKKGRPKRKQIDNNLLLNNWDVQQMKDGEITDILNLDSSKTSHSESFLDVEKDEEKLLEKREAKLIVSKILEIREAENTENGHTKDATDPLQKTEPCVNVNEDGTPEDIKVLDAQSFTQDKEESTEQIMGQHHAVNQPAGAVNQSADDSKLVATEAEPSMTVDENIGFEPPGKRGKQRKKQTVTKKDLLEAEDTLVSNNSSDILTSGKKKRVISGKIANVIKKMKTRQTDDSTVETNGKVETEGNGNSADSIMIGKLEAAKKRKRSNAKGDSQEQTEKQSAETKTWTNEKDALDKEMQNLEEQILKEDNPGSGMKKSKSTTSAKKLNAKQKKDLSSMQAKRGKNVQKKRGSELKTESNEFTMSESMIEGLFSEKQNKKRKSSGGGDQNENAKTSKTQLGKKRKITDTIAESENITGITKKSRKLGFKKAQSKDLTTVAVPHKFVGAHVSMSGGIYNAIYNAANMGAKSFALFLRSSRTWKSKPLDDVDAQKFKEACKEHGYPSHLILPHGSYLMNCGSPHSETLKKSRDALIDELQRCEKLGLSLYNFHPGSTCGQGTVEDCLDRIAESINIAHSQTKYVVTVIENMSCQGSTVGGKFTELAGIIARVKDKSRMGVCLDTCHAYAAGYDLSTEAGYNQMIRDFDRIVGFQYLKALHLNDSAGKLGCHLDRHENIGKGKIGKEGFRRVMNEPHFDNIPMILETPYTSDEIYSSEINLLESLCSK</sequence>
<dbReference type="CDD" id="cd00019">
    <property type="entry name" value="AP2Ec"/>
    <property type="match status" value="1"/>
</dbReference>
<dbReference type="GO" id="GO:0006281">
    <property type="term" value="P:DNA repair"/>
    <property type="evidence" value="ECO:0007669"/>
    <property type="project" value="UniProtKB-KW"/>
</dbReference>
<protein>
    <recommendedName>
        <fullName evidence="9">Xylose isomerase-like TIM barrel domain-containing protein</fullName>
    </recommendedName>
</protein>
<dbReference type="SMART" id="SM00518">
    <property type="entry name" value="AP2Ec"/>
    <property type="match status" value="1"/>
</dbReference>
<feature type="compositionally biased region" description="Basic residues" evidence="8">
    <location>
        <begin position="187"/>
        <end position="197"/>
    </location>
</feature>
<evidence type="ECO:0000256" key="7">
    <source>
        <dbReference type="ARBA" id="ARBA00023204"/>
    </source>
</evidence>
<feature type="compositionally biased region" description="Polar residues" evidence="8">
    <location>
        <begin position="401"/>
        <end position="411"/>
    </location>
</feature>
<evidence type="ECO:0000256" key="8">
    <source>
        <dbReference type="SAM" id="MobiDB-lite"/>
    </source>
</evidence>
<dbReference type="PANTHER" id="PTHR21445">
    <property type="entry name" value="ENDONUCLEASE IV ENDODEOXYRIBONUCLEASE IV"/>
    <property type="match status" value="1"/>
</dbReference>
<dbReference type="GO" id="GO:0046872">
    <property type="term" value="F:metal ion binding"/>
    <property type="evidence" value="ECO:0007669"/>
    <property type="project" value="UniProtKB-KW"/>
</dbReference>